<evidence type="ECO:0000313" key="2">
    <source>
        <dbReference type="EMBL" id="RQD77315.1"/>
    </source>
</evidence>
<accession>A0A424YGZ0</accession>
<proteinExistence type="predicted"/>
<name>A0A424YGZ0_9FIRM</name>
<dbReference type="AlphaFoldDB" id="A0A424YGZ0"/>
<gene>
    <name evidence="2" type="ORF">D5R97_02600</name>
</gene>
<feature type="transmembrane region" description="Helical" evidence="1">
    <location>
        <begin position="6"/>
        <end position="26"/>
    </location>
</feature>
<dbReference type="EMBL" id="QZAA01000073">
    <property type="protein sequence ID" value="RQD77315.1"/>
    <property type="molecule type" value="Genomic_DNA"/>
</dbReference>
<sequence>MDVSFFLIILLFLIAMAVGFFLLKYLEKKLGLIRDRLGEEEAQSNIIRPPFFIRISDIEYIADWFVRRDEKVDNPLLLSMDIVDNLAEETETELNMLMAKRAKFNCYLGALIDFLPEVDRAEGVLREYCWKNEGKEIEENYFKNIKSYIIAKIRIMGWLYYNVYKKFYNQRDSEYLDFTKYIIEENPDEQEKE</sequence>
<keyword evidence="1" id="KW-1133">Transmembrane helix</keyword>
<reference evidence="2 3" key="1">
    <citation type="submission" date="2018-08" db="EMBL/GenBank/DDBJ databases">
        <title>The metabolism and importance of syntrophic acetate oxidation coupled to methane or sulfide production in haloalkaline environments.</title>
        <authorList>
            <person name="Timmers P.H.A."/>
            <person name="Vavourakis C.D."/>
            <person name="Sorokin D.Y."/>
            <person name="Sinninghe Damste J.S."/>
            <person name="Muyzer G."/>
            <person name="Stams A.J.M."/>
            <person name="Plugge C.M."/>
        </authorList>
    </citation>
    <scope>NUCLEOTIDE SEQUENCE [LARGE SCALE GENOMIC DNA]</scope>
    <source>
        <strain evidence="2">MSAO_Bac1</strain>
    </source>
</reference>
<keyword evidence="1" id="KW-0812">Transmembrane</keyword>
<evidence type="ECO:0000313" key="3">
    <source>
        <dbReference type="Proteomes" id="UP000285138"/>
    </source>
</evidence>
<protein>
    <submittedName>
        <fullName evidence="2">Uncharacterized protein</fullName>
    </submittedName>
</protein>
<dbReference type="Proteomes" id="UP000285138">
    <property type="component" value="Unassembled WGS sequence"/>
</dbReference>
<evidence type="ECO:0000256" key="1">
    <source>
        <dbReference type="SAM" id="Phobius"/>
    </source>
</evidence>
<comment type="caution">
    <text evidence="2">The sequence shown here is derived from an EMBL/GenBank/DDBJ whole genome shotgun (WGS) entry which is preliminary data.</text>
</comment>
<organism evidence="2 3">
    <name type="scientific">Candidatus Syntrophonatronum acetioxidans</name>
    <dbReference type="NCBI Taxonomy" id="1795816"/>
    <lineage>
        <taxon>Bacteria</taxon>
        <taxon>Bacillati</taxon>
        <taxon>Bacillota</taxon>
        <taxon>Clostridia</taxon>
        <taxon>Eubacteriales</taxon>
        <taxon>Syntrophomonadaceae</taxon>
        <taxon>Candidatus Syntrophonatronum</taxon>
    </lineage>
</organism>
<keyword evidence="1" id="KW-0472">Membrane</keyword>